<organism evidence="1">
    <name type="scientific">marine sediment metagenome</name>
    <dbReference type="NCBI Taxonomy" id="412755"/>
    <lineage>
        <taxon>unclassified sequences</taxon>
        <taxon>metagenomes</taxon>
        <taxon>ecological metagenomes</taxon>
    </lineage>
</organism>
<protein>
    <submittedName>
        <fullName evidence="1">Uncharacterized protein</fullName>
    </submittedName>
</protein>
<reference evidence="1" key="1">
    <citation type="journal article" date="2014" name="Front. Microbiol.">
        <title>High frequency of phylogenetically diverse reductive dehalogenase-homologous genes in deep subseafloor sedimentary metagenomes.</title>
        <authorList>
            <person name="Kawai M."/>
            <person name="Futagami T."/>
            <person name="Toyoda A."/>
            <person name="Takaki Y."/>
            <person name="Nishi S."/>
            <person name="Hori S."/>
            <person name="Arai W."/>
            <person name="Tsubouchi T."/>
            <person name="Morono Y."/>
            <person name="Uchiyama I."/>
            <person name="Ito T."/>
            <person name="Fujiyama A."/>
            <person name="Inagaki F."/>
            <person name="Takami H."/>
        </authorList>
    </citation>
    <scope>NUCLEOTIDE SEQUENCE</scope>
    <source>
        <strain evidence="1">Expedition CK06-06</strain>
    </source>
</reference>
<dbReference type="AlphaFoldDB" id="X0X1J9"/>
<gene>
    <name evidence="1" type="ORF">S01H1_73426</name>
</gene>
<dbReference type="EMBL" id="BARS01049059">
    <property type="protein sequence ID" value="GAG29312.1"/>
    <property type="molecule type" value="Genomic_DNA"/>
</dbReference>
<name>X0X1J9_9ZZZZ</name>
<sequence>MTATVITPSVVQKIYMPSTQRTGTPIRLVRYYLKAAKVFQDDWILLETAIGTTDNSLVDSQGIDVTSTATTQETLTYTDATDRLVCAGTNTGIVHIFVIMNEV</sequence>
<accession>X0X1J9</accession>
<comment type="caution">
    <text evidence="1">The sequence shown here is derived from an EMBL/GenBank/DDBJ whole genome shotgun (WGS) entry which is preliminary data.</text>
</comment>
<proteinExistence type="predicted"/>
<evidence type="ECO:0000313" key="1">
    <source>
        <dbReference type="EMBL" id="GAG29312.1"/>
    </source>
</evidence>